<keyword evidence="3" id="KW-1185">Reference proteome</keyword>
<proteinExistence type="predicted"/>
<evidence type="ECO:0000256" key="1">
    <source>
        <dbReference type="SAM" id="Phobius"/>
    </source>
</evidence>
<evidence type="ECO:0000313" key="3">
    <source>
        <dbReference type="Proteomes" id="UP001519342"/>
    </source>
</evidence>
<dbReference type="EMBL" id="JAGGKS010000001">
    <property type="protein sequence ID" value="MBP1924513.1"/>
    <property type="molecule type" value="Genomic_DNA"/>
</dbReference>
<organism evidence="2 3">
    <name type="scientific">Sedimentibacter acidaminivorans</name>
    <dbReference type="NCBI Taxonomy" id="913099"/>
    <lineage>
        <taxon>Bacteria</taxon>
        <taxon>Bacillati</taxon>
        <taxon>Bacillota</taxon>
        <taxon>Tissierellia</taxon>
        <taxon>Sedimentibacter</taxon>
    </lineage>
</organism>
<sequence>MDLSNKKTAIIVITTILWVAITVLGWNNYYLVSMYLGVALMFCYMMLGLAKQGKLSKKLLLYCLIPWAVIWISSFFLADYFAAKFAGIIPSFTVFGFHPSFATTILGYWLGGMLTLTAMYFKFKDEWLSEKDWNDFIKKIEKIEKFEESNIGGAN</sequence>
<keyword evidence="1" id="KW-0472">Membrane</keyword>
<comment type="caution">
    <text evidence="2">The sequence shown here is derived from an EMBL/GenBank/DDBJ whole genome shotgun (WGS) entry which is preliminary data.</text>
</comment>
<protein>
    <submittedName>
        <fullName evidence="2">Uncharacterized protein</fullName>
    </submittedName>
</protein>
<feature type="transmembrane region" description="Helical" evidence="1">
    <location>
        <begin position="101"/>
        <end position="121"/>
    </location>
</feature>
<evidence type="ECO:0000313" key="2">
    <source>
        <dbReference type="EMBL" id="MBP1924513.1"/>
    </source>
</evidence>
<feature type="transmembrane region" description="Helical" evidence="1">
    <location>
        <begin position="32"/>
        <end position="50"/>
    </location>
</feature>
<keyword evidence="1" id="KW-0812">Transmembrane</keyword>
<gene>
    <name evidence="2" type="ORF">J2Z76_000366</name>
</gene>
<name>A0ABS4GA09_9FIRM</name>
<accession>A0ABS4GA09</accession>
<keyword evidence="1" id="KW-1133">Transmembrane helix</keyword>
<reference evidence="2 3" key="1">
    <citation type="submission" date="2021-03" db="EMBL/GenBank/DDBJ databases">
        <title>Genomic Encyclopedia of Type Strains, Phase IV (KMG-IV): sequencing the most valuable type-strain genomes for metagenomic binning, comparative biology and taxonomic classification.</title>
        <authorList>
            <person name="Goeker M."/>
        </authorList>
    </citation>
    <scope>NUCLEOTIDE SEQUENCE [LARGE SCALE GENOMIC DNA]</scope>
    <source>
        <strain evidence="2 3">DSM 24004</strain>
    </source>
</reference>
<feature type="transmembrane region" description="Helical" evidence="1">
    <location>
        <begin position="9"/>
        <end position="26"/>
    </location>
</feature>
<dbReference type="RefSeq" id="WP_209510268.1">
    <property type="nucleotide sequence ID" value="NZ_JAGGKS010000001.1"/>
</dbReference>
<dbReference type="Proteomes" id="UP001519342">
    <property type="component" value="Unassembled WGS sequence"/>
</dbReference>
<feature type="transmembrane region" description="Helical" evidence="1">
    <location>
        <begin position="59"/>
        <end position="81"/>
    </location>
</feature>